<proteinExistence type="predicted"/>
<sequence>MREEPADLPICLTCGTQYRGRRTDCPVCSDERQYVRPGGQRWTDLGELRAQGHAGRFEEEGPRVLGVGCRPAVAIGQRALILRTESGNVLWDCVPYLDDDMVGRIKQIGGLSAIAVSHPHFYGAMVEWAHAFDAPVHLHAADKAWVGRPDPSLRFWDGETYRLSEELTLINGAVHFPGSSVLHWDAGDGALFTGDTIHVCPDSRWVTVMYSYPNHIPERPQAVRNAANVLGRYRFERVYGAWWGRVVTRDGNAVLSRSMARYLRFETGADGGGG</sequence>
<evidence type="ECO:0000313" key="3">
    <source>
        <dbReference type="Proteomes" id="UP001596112"/>
    </source>
</evidence>
<dbReference type="InterPro" id="IPR036866">
    <property type="entry name" value="RibonucZ/Hydroxyglut_hydro"/>
</dbReference>
<dbReference type="PANTHER" id="PTHR36839:SF1">
    <property type="entry name" value="METALLO-BETA-LACTAMASE FAMILY PROTEIN (AFU_ORTHOLOGUE AFUA_5G12770)"/>
    <property type="match status" value="1"/>
</dbReference>
<reference evidence="3" key="1">
    <citation type="journal article" date="2019" name="Int. J. Syst. Evol. Microbiol.">
        <title>The Global Catalogue of Microorganisms (GCM) 10K type strain sequencing project: providing services to taxonomists for standard genome sequencing and annotation.</title>
        <authorList>
            <consortium name="The Broad Institute Genomics Platform"/>
            <consortium name="The Broad Institute Genome Sequencing Center for Infectious Disease"/>
            <person name="Wu L."/>
            <person name="Ma J."/>
        </authorList>
    </citation>
    <scope>NUCLEOTIDE SEQUENCE [LARGE SCALE GENOMIC DNA]</scope>
    <source>
        <strain evidence="3">JCM 9918</strain>
    </source>
</reference>
<dbReference type="InterPro" id="IPR001279">
    <property type="entry name" value="Metallo-B-lactamas"/>
</dbReference>
<dbReference type="PANTHER" id="PTHR36839">
    <property type="entry name" value="METALLO-BETA-LACTAMASE FAMILY PROTEIN (AFU_ORTHOLOGUE AFUA_5G12770)"/>
    <property type="match status" value="1"/>
</dbReference>
<feature type="domain" description="Metallo-beta-lactamase" evidence="1">
    <location>
        <begin position="76"/>
        <end position="242"/>
    </location>
</feature>
<dbReference type="SUPFAM" id="SSF56281">
    <property type="entry name" value="Metallo-hydrolase/oxidoreductase"/>
    <property type="match status" value="1"/>
</dbReference>
<dbReference type="Gene3D" id="3.60.15.10">
    <property type="entry name" value="Ribonuclease Z/Hydroxyacylglutathione hydrolase-like"/>
    <property type="match status" value="1"/>
</dbReference>
<dbReference type="RefSeq" id="WP_272169734.1">
    <property type="nucleotide sequence ID" value="NZ_JAQOSL010000012.1"/>
</dbReference>
<evidence type="ECO:0000259" key="1">
    <source>
        <dbReference type="SMART" id="SM00849"/>
    </source>
</evidence>
<dbReference type="SMART" id="SM00849">
    <property type="entry name" value="Lactamase_B"/>
    <property type="match status" value="1"/>
</dbReference>
<keyword evidence="3" id="KW-1185">Reference proteome</keyword>
<comment type="caution">
    <text evidence="2">The sequence shown here is derived from an EMBL/GenBank/DDBJ whole genome shotgun (WGS) entry which is preliminary data.</text>
</comment>
<organism evidence="2 3">
    <name type="scientific">Streptomyces heilongjiangensis</name>
    <dbReference type="NCBI Taxonomy" id="945052"/>
    <lineage>
        <taxon>Bacteria</taxon>
        <taxon>Bacillati</taxon>
        <taxon>Actinomycetota</taxon>
        <taxon>Actinomycetes</taxon>
        <taxon>Kitasatosporales</taxon>
        <taxon>Streptomycetaceae</taxon>
        <taxon>Streptomyces</taxon>
    </lineage>
</organism>
<dbReference type="Proteomes" id="UP001596112">
    <property type="component" value="Unassembled WGS sequence"/>
</dbReference>
<name>A0ABW1AZ84_9ACTN</name>
<gene>
    <name evidence="2" type="ORF">ACFQGO_00350</name>
</gene>
<dbReference type="Pfam" id="PF00753">
    <property type="entry name" value="Lactamase_B"/>
    <property type="match status" value="1"/>
</dbReference>
<accession>A0ABW1AZ84</accession>
<protein>
    <submittedName>
        <fullName evidence="2">MBL fold metallo-hydrolase</fullName>
    </submittedName>
</protein>
<dbReference type="EMBL" id="JBHSNZ010000001">
    <property type="protein sequence ID" value="MFC5805980.1"/>
    <property type="molecule type" value="Genomic_DNA"/>
</dbReference>
<evidence type="ECO:0000313" key="2">
    <source>
        <dbReference type="EMBL" id="MFC5805980.1"/>
    </source>
</evidence>